<dbReference type="Pfam" id="PF00596">
    <property type="entry name" value="Aldolase_II"/>
    <property type="match status" value="1"/>
</dbReference>
<dbReference type="Proteomes" id="UP000429730">
    <property type="component" value="Unassembled WGS sequence"/>
</dbReference>
<evidence type="ECO:0000313" key="4">
    <source>
        <dbReference type="EMBL" id="MXS54040.1"/>
    </source>
</evidence>
<dbReference type="PANTHER" id="PTHR22789:SF0">
    <property type="entry name" value="3-OXO-TETRONATE 4-PHOSPHATE DECARBOXYLASE-RELATED"/>
    <property type="match status" value="1"/>
</dbReference>
<feature type="domain" description="Class II aldolase/adducin N-terminal" evidence="3">
    <location>
        <begin position="8"/>
        <end position="189"/>
    </location>
</feature>
<dbReference type="InterPro" id="IPR001303">
    <property type="entry name" value="Aldolase_II/adducin_N"/>
</dbReference>
<dbReference type="InterPro" id="IPR036409">
    <property type="entry name" value="Aldolase_II/adducin_N_sf"/>
</dbReference>
<reference evidence="4 5" key="1">
    <citation type="submission" date="2019-04" db="EMBL/GenBank/DDBJ databases">
        <title>Step-wise assembly of the neonatal virome modulated by breast feeding.</title>
        <authorList>
            <person name="Liang G."/>
            <person name="Bushman F."/>
        </authorList>
    </citation>
    <scope>NUCLEOTIDE SEQUENCE [LARGE SCALE GENOMIC DNA]</scope>
    <source>
        <strain evidence="4 5">E3754</strain>
    </source>
</reference>
<proteinExistence type="predicted"/>
<dbReference type="GO" id="GO:0046872">
    <property type="term" value="F:metal ion binding"/>
    <property type="evidence" value="ECO:0007669"/>
    <property type="project" value="UniProtKB-KW"/>
</dbReference>
<dbReference type="SUPFAM" id="SSF53639">
    <property type="entry name" value="AraD/HMP-PK domain-like"/>
    <property type="match status" value="1"/>
</dbReference>
<dbReference type="GO" id="GO:0019323">
    <property type="term" value="P:pentose catabolic process"/>
    <property type="evidence" value="ECO:0007669"/>
    <property type="project" value="TreeGrafter"/>
</dbReference>
<dbReference type="GO" id="GO:0005829">
    <property type="term" value="C:cytosol"/>
    <property type="evidence" value="ECO:0007669"/>
    <property type="project" value="TreeGrafter"/>
</dbReference>
<evidence type="ECO:0000256" key="1">
    <source>
        <dbReference type="ARBA" id="ARBA00022723"/>
    </source>
</evidence>
<dbReference type="Gene3D" id="3.40.225.10">
    <property type="entry name" value="Class II aldolase/adducin N-terminal domain"/>
    <property type="match status" value="1"/>
</dbReference>
<name>A0AAP6RKT0_ENTFL</name>
<dbReference type="PANTHER" id="PTHR22789">
    <property type="entry name" value="FUCULOSE PHOSPHATE ALDOLASE"/>
    <property type="match status" value="1"/>
</dbReference>
<organism evidence="4 5">
    <name type="scientific">Enterococcus faecalis</name>
    <name type="common">Streptococcus faecalis</name>
    <dbReference type="NCBI Taxonomy" id="1351"/>
    <lineage>
        <taxon>Bacteria</taxon>
        <taxon>Bacillati</taxon>
        <taxon>Bacillota</taxon>
        <taxon>Bacilli</taxon>
        <taxon>Lactobacillales</taxon>
        <taxon>Enterococcaceae</taxon>
        <taxon>Enterococcus</taxon>
    </lineage>
</organism>
<evidence type="ECO:0000256" key="2">
    <source>
        <dbReference type="ARBA" id="ARBA00023239"/>
    </source>
</evidence>
<accession>A0AAP6RKT0</accession>
<keyword evidence="1" id="KW-0479">Metal-binding</keyword>
<dbReference type="RefSeq" id="WP_002400722.1">
    <property type="nucleotide sequence ID" value="NZ_AP031219.1"/>
</dbReference>
<gene>
    <name evidence="4" type="ORF">GTI81_15210</name>
</gene>
<sequence>MLYYGERVKLCKFIKKMYDRKFTNAAGGNVSIKVSDDHFIMSPTLMSQNYLCDLNPEQILVIDKEKNIIDGYGGITREINMHMAAYEENAKINCVIHAHALNSMVFASMGLDMPNISEGTQKMGEIKCLEFAPATTPELAEKVRKEVRQDQAIPKSYLLRKHGVLVVGATLEKTYDMLERLEWNAYIAKEYLIFKQLGITGIDDLVEYDYNTEE</sequence>
<protein>
    <recommendedName>
        <fullName evidence="3">Class II aldolase/adducin N-terminal domain-containing protein</fullName>
    </recommendedName>
</protein>
<dbReference type="NCBIfam" id="NF004979">
    <property type="entry name" value="PRK06357.1"/>
    <property type="match status" value="1"/>
</dbReference>
<dbReference type="SMART" id="SM01007">
    <property type="entry name" value="Aldolase_II"/>
    <property type="match status" value="1"/>
</dbReference>
<keyword evidence="2" id="KW-0456">Lyase</keyword>
<dbReference type="EMBL" id="WVTJ01000056">
    <property type="protein sequence ID" value="MXS54040.1"/>
    <property type="molecule type" value="Genomic_DNA"/>
</dbReference>
<dbReference type="InterPro" id="IPR050197">
    <property type="entry name" value="Aldolase_class_II_sugar_metab"/>
</dbReference>
<evidence type="ECO:0000313" key="5">
    <source>
        <dbReference type="Proteomes" id="UP000429730"/>
    </source>
</evidence>
<evidence type="ECO:0000259" key="3">
    <source>
        <dbReference type="SMART" id="SM01007"/>
    </source>
</evidence>
<comment type="caution">
    <text evidence="4">The sequence shown here is derived from an EMBL/GenBank/DDBJ whole genome shotgun (WGS) entry which is preliminary data.</text>
</comment>
<dbReference type="AlphaFoldDB" id="A0AAP6RKT0"/>
<dbReference type="GO" id="GO:0016832">
    <property type="term" value="F:aldehyde-lyase activity"/>
    <property type="evidence" value="ECO:0007669"/>
    <property type="project" value="TreeGrafter"/>
</dbReference>